<accession>A0A9Q9ANP9</accession>
<dbReference type="AlphaFoldDB" id="A0A9Q9ANP9"/>
<evidence type="ECO:0000259" key="5">
    <source>
        <dbReference type="PROSITE" id="PS50865"/>
    </source>
</evidence>
<organism evidence="6 7">
    <name type="scientific">Septoria linicola</name>
    <dbReference type="NCBI Taxonomy" id="215465"/>
    <lineage>
        <taxon>Eukaryota</taxon>
        <taxon>Fungi</taxon>
        <taxon>Dikarya</taxon>
        <taxon>Ascomycota</taxon>
        <taxon>Pezizomycotina</taxon>
        <taxon>Dothideomycetes</taxon>
        <taxon>Dothideomycetidae</taxon>
        <taxon>Mycosphaerellales</taxon>
        <taxon>Mycosphaerellaceae</taxon>
        <taxon>Septoria</taxon>
    </lineage>
</organism>
<dbReference type="SUPFAM" id="SSF144232">
    <property type="entry name" value="HIT/MYND zinc finger-like"/>
    <property type="match status" value="1"/>
</dbReference>
<evidence type="ECO:0000313" key="6">
    <source>
        <dbReference type="EMBL" id="USW52852.1"/>
    </source>
</evidence>
<keyword evidence="3" id="KW-0862">Zinc</keyword>
<keyword evidence="2 4" id="KW-0863">Zinc-finger</keyword>
<dbReference type="InterPro" id="IPR002893">
    <property type="entry name" value="Znf_MYND"/>
</dbReference>
<evidence type="ECO:0000256" key="4">
    <source>
        <dbReference type="PROSITE-ProRule" id="PRU00134"/>
    </source>
</evidence>
<evidence type="ECO:0000313" key="7">
    <source>
        <dbReference type="Proteomes" id="UP001056384"/>
    </source>
</evidence>
<dbReference type="Proteomes" id="UP001056384">
    <property type="component" value="Chromosome 4"/>
</dbReference>
<name>A0A9Q9ANP9_9PEZI</name>
<protein>
    <submittedName>
        <fullName evidence="6">Zinc finger, MYND-type</fullName>
    </submittedName>
</protein>
<evidence type="ECO:0000256" key="3">
    <source>
        <dbReference type="ARBA" id="ARBA00022833"/>
    </source>
</evidence>
<dbReference type="Gene3D" id="6.10.140.2220">
    <property type="match status" value="1"/>
</dbReference>
<dbReference type="GO" id="GO:0008270">
    <property type="term" value="F:zinc ion binding"/>
    <property type="evidence" value="ECO:0007669"/>
    <property type="project" value="UniProtKB-KW"/>
</dbReference>
<evidence type="ECO:0000256" key="2">
    <source>
        <dbReference type="ARBA" id="ARBA00022771"/>
    </source>
</evidence>
<dbReference type="Pfam" id="PF01753">
    <property type="entry name" value="zf-MYND"/>
    <property type="match status" value="1"/>
</dbReference>
<dbReference type="EMBL" id="CP099421">
    <property type="protein sequence ID" value="USW52852.1"/>
    <property type="molecule type" value="Genomic_DNA"/>
</dbReference>
<dbReference type="PROSITE" id="PS50865">
    <property type="entry name" value="ZF_MYND_2"/>
    <property type="match status" value="1"/>
</dbReference>
<proteinExistence type="predicted"/>
<evidence type="ECO:0000256" key="1">
    <source>
        <dbReference type="ARBA" id="ARBA00022723"/>
    </source>
</evidence>
<sequence length="271" mass="29639">MGATCYRLFDSDHDFDIIGDLDGEVGLYKLQTDAEAAVGFTEDSDLKDDPGFRYTLYCPSDLQLVRKFLETPSAETGVTPLDALLAKKKAIAFGQRLEIDYPDSGYIFVLLGAMTLGCKLSPETLEDMREMFTRSGFMPDALRELDAALNGPKAYNGTPYDFGALGFDELANKPRPVSAGGFVMLNVPSPGGLFAGPDTTQLIAKIKARMSAYKLEKEDREVCGAAECEATKTKADGDLLMCSKCKDRKYCSKDCQVGHWNSHKQVCVKAT</sequence>
<keyword evidence="7" id="KW-1185">Reference proteome</keyword>
<keyword evidence="1" id="KW-0479">Metal-binding</keyword>
<gene>
    <name evidence="6" type="ORF">Slin15195_G061710</name>
</gene>
<reference evidence="6" key="1">
    <citation type="submission" date="2022-06" db="EMBL/GenBank/DDBJ databases">
        <title>Complete genome sequences of two strains of the flax pathogen Septoria linicola.</title>
        <authorList>
            <person name="Lapalu N."/>
            <person name="Simon A."/>
            <person name="Demenou B."/>
            <person name="Paumier D."/>
            <person name="Guillot M.-P."/>
            <person name="Gout L."/>
            <person name="Valade R."/>
        </authorList>
    </citation>
    <scope>NUCLEOTIDE SEQUENCE</scope>
    <source>
        <strain evidence="6">SE15195</strain>
    </source>
</reference>
<feature type="domain" description="MYND-type" evidence="5">
    <location>
        <begin position="225"/>
        <end position="267"/>
    </location>
</feature>